<organism evidence="2 3">
    <name type="scientific">Paramecium octaurelia</name>
    <dbReference type="NCBI Taxonomy" id="43137"/>
    <lineage>
        <taxon>Eukaryota</taxon>
        <taxon>Sar</taxon>
        <taxon>Alveolata</taxon>
        <taxon>Ciliophora</taxon>
        <taxon>Intramacronucleata</taxon>
        <taxon>Oligohymenophorea</taxon>
        <taxon>Peniculida</taxon>
        <taxon>Parameciidae</taxon>
        <taxon>Paramecium</taxon>
    </lineage>
</organism>
<feature type="coiled-coil region" evidence="1">
    <location>
        <begin position="13"/>
        <end position="65"/>
    </location>
</feature>
<keyword evidence="3" id="KW-1185">Reference proteome</keyword>
<dbReference type="Proteomes" id="UP000683925">
    <property type="component" value="Unassembled WGS sequence"/>
</dbReference>
<gene>
    <name evidence="2" type="ORF">POCTA_138.1.T0280323</name>
</gene>
<feature type="coiled-coil region" evidence="1">
    <location>
        <begin position="176"/>
        <end position="206"/>
    </location>
</feature>
<comment type="caution">
    <text evidence="2">The sequence shown here is derived from an EMBL/GenBank/DDBJ whole genome shotgun (WGS) entry which is preliminary data.</text>
</comment>
<name>A0A8S1TR18_PAROT</name>
<proteinExistence type="predicted"/>
<accession>A0A8S1TR18</accession>
<reference evidence="2" key="1">
    <citation type="submission" date="2021-01" db="EMBL/GenBank/DDBJ databases">
        <authorList>
            <consortium name="Genoscope - CEA"/>
            <person name="William W."/>
        </authorList>
    </citation>
    <scope>NUCLEOTIDE SEQUENCE</scope>
</reference>
<protein>
    <submittedName>
        <fullName evidence="2">Uncharacterized protein</fullName>
    </submittedName>
</protein>
<sequence>MKKLITQYQKQQNEDYKEKIRQLHTQYEKQESESKMKLEWMENKNAELEKLSMNMKRKYQIQQNNYLNKTKAIQEEAIINRLLTLRHIKLKMNLMNRKTYFKVDQRKPQRRLQNINRKKIRDIKTLSSIVIMNKTNKDLNETKAFYEQKILEQDTINQNIQFQLKQASDQEFYEKMNQILQENEELRQLRSENQEELTQKDLMIEELKINRKFRLIRKKKKTRIVGQSKEDNLRSKDPQMIN</sequence>
<dbReference type="EMBL" id="CAJJDP010000028">
    <property type="protein sequence ID" value="CAD8154027.1"/>
    <property type="molecule type" value="Genomic_DNA"/>
</dbReference>
<dbReference type="AlphaFoldDB" id="A0A8S1TR18"/>
<evidence type="ECO:0000313" key="3">
    <source>
        <dbReference type="Proteomes" id="UP000683925"/>
    </source>
</evidence>
<keyword evidence="1" id="KW-0175">Coiled coil</keyword>
<evidence type="ECO:0000256" key="1">
    <source>
        <dbReference type="SAM" id="Coils"/>
    </source>
</evidence>
<evidence type="ECO:0000313" key="2">
    <source>
        <dbReference type="EMBL" id="CAD8154027.1"/>
    </source>
</evidence>